<accession>A0ACC2J2Z2</accession>
<reference evidence="1" key="1">
    <citation type="submission" date="2022-11" db="EMBL/GenBank/DDBJ databases">
        <title>Genome Sequence of Nemania bipapillata.</title>
        <authorList>
            <person name="Buettner E."/>
        </authorList>
    </citation>
    <scope>NUCLEOTIDE SEQUENCE</scope>
    <source>
        <strain evidence="1">CP14</strain>
    </source>
</reference>
<protein>
    <submittedName>
        <fullName evidence="1">Uncharacterized protein</fullName>
    </submittedName>
</protein>
<organism evidence="1 2">
    <name type="scientific">Nemania bipapillata</name>
    <dbReference type="NCBI Taxonomy" id="110536"/>
    <lineage>
        <taxon>Eukaryota</taxon>
        <taxon>Fungi</taxon>
        <taxon>Dikarya</taxon>
        <taxon>Ascomycota</taxon>
        <taxon>Pezizomycotina</taxon>
        <taxon>Sordariomycetes</taxon>
        <taxon>Xylariomycetidae</taxon>
        <taxon>Xylariales</taxon>
        <taxon>Xylariaceae</taxon>
        <taxon>Nemania</taxon>
    </lineage>
</organism>
<name>A0ACC2J2Z2_9PEZI</name>
<evidence type="ECO:0000313" key="1">
    <source>
        <dbReference type="EMBL" id="KAJ8121689.1"/>
    </source>
</evidence>
<gene>
    <name evidence="1" type="ORF">ONZ43_g1923</name>
</gene>
<sequence>MKEFPHKLSASGWDIGKIKTHPTTGFSGTNDSRAVLPLSVRQLDLDEQKHTNALVLAHLLQPENSVALMPSYVSREVSDAEMLLNMVIEMRPPVRVILDVGAQVLELDNLGLARRWLSSIQDLEGTEAVVFFNMHDELSVLDRKGRIELLQASPYINHLDVCLVFLDESHTRGAHLTKDRLVQACMRMRLLGEGQSVVFCVPQEIATKIRQASEKKQSTDEPKVSVSDILTWAITETWDDANRNNVLWAAQGRRYEKNKGLWADCHAAGDILTKELAEQFLEDEAQSLEDRYRPVQHNHDDTSEPDDDITRRCQQFNTLRSTTAILQEEQERELAPEIEEERQDERPPLATPGDHSVHQDVRAFVRTGNIVEGSDGYMNSFMALQRTSAASFFDVSTLRSGLLVSKDFAQTIETTTNSRDQLDGYQRPVQWVLTASKGPHGDVVRMMILSPYEANELLPEIQNSKCVALHLYAPRPNLGYPSLDKLDLYTVPEALKDREIPRRFITALNLFSGQLYISSFEDYVDICKFLGLSWEPTKDGEIIGADGFMFQDSAGRVGGESGLSASPVKFFKTLFTKIRRNCEGIDKTHMGKILDNQLLSRPDFESGLD</sequence>
<dbReference type="Proteomes" id="UP001153334">
    <property type="component" value="Unassembled WGS sequence"/>
</dbReference>
<evidence type="ECO:0000313" key="2">
    <source>
        <dbReference type="Proteomes" id="UP001153334"/>
    </source>
</evidence>
<comment type="caution">
    <text evidence="1">The sequence shown here is derived from an EMBL/GenBank/DDBJ whole genome shotgun (WGS) entry which is preliminary data.</text>
</comment>
<proteinExistence type="predicted"/>
<keyword evidence="2" id="KW-1185">Reference proteome</keyword>
<dbReference type="EMBL" id="JAPESX010000365">
    <property type="protein sequence ID" value="KAJ8121689.1"/>
    <property type="molecule type" value="Genomic_DNA"/>
</dbReference>